<evidence type="ECO:0000313" key="2">
    <source>
        <dbReference type="EMBL" id="ANH47743.1"/>
    </source>
</evidence>
<feature type="chain" id="PRO_5008388945" evidence="1">
    <location>
        <begin position="21"/>
        <end position="253"/>
    </location>
</feature>
<dbReference type="InterPro" id="IPR002718">
    <property type="entry name" value="OMP_Helicobacter"/>
</dbReference>
<dbReference type="RefSeq" id="WP_064434161.1">
    <property type="nucleotide sequence ID" value="NZ_CP011486.1"/>
</dbReference>
<dbReference type="PATRIC" id="fig|210.2441.peg.106"/>
<organism evidence="2 3">
    <name type="scientific">Helicobacter pylori</name>
    <name type="common">Campylobacter pylori</name>
    <dbReference type="NCBI Taxonomy" id="210"/>
    <lineage>
        <taxon>Bacteria</taxon>
        <taxon>Pseudomonadati</taxon>
        <taxon>Campylobacterota</taxon>
        <taxon>Epsilonproteobacteria</taxon>
        <taxon>Campylobacterales</taxon>
        <taxon>Helicobacteraceae</taxon>
        <taxon>Helicobacter</taxon>
    </lineage>
</organism>
<feature type="signal peptide" evidence="1">
    <location>
        <begin position="1"/>
        <end position="20"/>
    </location>
</feature>
<dbReference type="AlphaFoldDB" id="A0A1A9HDE8"/>
<name>A0A1A9HDE8_HELPX</name>
<evidence type="ECO:0000256" key="1">
    <source>
        <dbReference type="SAM" id="SignalP"/>
    </source>
</evidence>
<dbReference type="Pfam" id="PF01856">
    <property type="entry name" value="HP_OMP"/>
    <property type="match status" value="1"/>
</dbReference>
<dbReference type="Proteomes" id="UP000078062">
    <property type="component" value="Chromosome"/>
</dbReference>
<dbReference type="EMBL" id="CP011486">
    <property type="protein sequence ID" value="ANH47743.1"/>
    <property type="molecule type" value="Genomic_DNA"/>
</dbReference>
<accession>A0A1A9HDE8</accession>
<protein>
    <submittedName>
        <fullName evidence="2">Membrane protein</fullName>
    </submittedName>
</protein>
<reference evidence="2 3" key="1">
    <citation type="submission" date="2014-04" db="EMBL/GenBank/DDBJ databases">
        <title>Detecting global and local adaptation in a worldwide sample of Helicobacter pylori genomes.</title>
        <authorList>
            <person name="Montano V."/>
            <person name="Didelot X."/>
            <person name="Foll M."/>
            <person name="Linz B."/>
            <person name="Reinhardt R."/>
            <person name="Suerbaum S."/>
            <person name="Moodley Y."/>
            <person name="Jensen J.D."/>
        </authorList>
    </citation>
    <scope>NUCLEOTIDE SEQUENCE [LARGE SCALE GENOMIC DNA]</scope>
    <source>
        <strain evidence="2 3">K26A1</strain>
    </source>
</reference>
<keyword evidence="1" id="KW-0732">Signal</keyword>
<proteinExistence type="predicted"/>
<sequence length="253" mass="29465">MKTLFVVYLFLSLNPFFLEANEITWSKFLENFKNKNEDDKPEPPTINKSSEKQRVLDKNQQILKRALEKSLKFFFIFGYNYSQATFSTSNQSLTFVANSIGFNTATGLEHFLRNHPKIGFRIFSAYNYFHSVSLSQPQTLMVQNYGGGLDFSWIFVDKNIYRFRSYLGLALEQGVLLVDTIKPGAITTIIPRTKKTFFQAPFRFGFIVDFIGYLSLQLGIEMPLVRNVFYTYNNHQERFKPRFNANFSLVVSF</sequence>
<gene>
    <name evidence="2" type="ORF">AA977_00525</name>
</gene>
<evidence type="ECO:0000313" key="3">
    <source>
        <dbReference type="Proteomes" id="UP000078062"/>
    </source>
</evidence>